<evidence type="ECO:0000256" key="1">
    <source>
        <dbReference type="SAM" id="Phobius"/>
    </source>
</evidence>
<dbReference type="InterPro" id="IPR009577">
    <property type="entry name" value="Sm_multidrug_ex"/>
</dbReference>
<keyword evidence="1" id="KW-1133">Transmembrane helix</keyword>
<evidence type="ECO:0000313" key="3">
    <source>
        <dbReference type="Proteomes" id="UP000659630"/>
    </source>
</evidence>
<reference evidence="2" key="1">
    <citation type="submission" date="2020-08" db="EMBL/GenBank/DDBJ databases">
        <title>Genome public.</title>
        <authorList>
            <person name="Liu C."/>
            <person name="Sun Q."/>
        </authorList>
    </citation>
    <scope>NUCLEOTIDE SEQUENCE</scope>
    <source>
        <strain evidence="2">BX8</strain>
    </source>
</reference>
<feature type="transmembrane region" description="Helical" evidence="1">
    <location>
        <begin position="38"/>
        <end position="57"/>
    </location>
</feature>
<dbReference type="PANTHER" id="PTHR36007:SF2">
    <property type="entry name" value="TRANSPORT PROTEIN-RELATED"/>
    <property type="match status" value="1"/>
</dbReference>
<dbReference type="RefSeq" id="WP_186887814.1">
    <property type="nucleotide sequence ID" value="NZ_JACONZ010000002.1"/>
</dbReference>
<dbReference type="EMBL" id="JACONZ010000002">
    <property type="protein sequence ID" value="MBC5581465.1"/>
    <property type="molecule type" value="Genomic_DNA"/>
</dbReference>
<proteinExistence type="predicted"/>
<feature type="transmembrane region" description="Helical" evidence="1">
    <location>
        <begin position="7"/>
        <end position="26"/>
    </location>
</feature>
<sequence length="163" mass="17487">MLTLFKKYFWVFLVSMVPIVELRGAIPIGVGSGLPLAGTYITAIIGNMLPVPVIILFSKKVLLWCCKLPGRWGKPFDWIYRKGVKAGDKMQEKAGRGLYFALFLFVAIPLPGTGAWTGSLAATLLDMKFWPSVLAVTCGVLTAGVIMGALSAGLFGGLGMLFA</sequence>
<dbReference type="Pfam" id="PF06695">
    <property type="entry name" value="Sm_multidrug_ex"/>
    <property type="match status" value="1"/>
</dbReference>
<keyword evidence="3" id="KW-1185">Reference proteome</keyword>
<dbReference type="Proteomes" id="UP000659630">
    <property type="component" value="Unassembled WGS sequence"/>
</dbReference>
<feature type="transmembrane region" description="Helical" evidence="1">
    <location>
        <begin position="98"/>
        <end position="117"/>
    </location>
</feature>
<comment type="caution">
    <text evidence="2">The sequence shown here is derived from an EMBL/GenBank/DDBJ whole genome shotgun (WGS) entry which is preliminary data.</text>
</comment>
<evidence type="ECO:0000313" key="2">
    <source>
        <dbReference type="EMBL" id="MBC5581465.1"/>
    </source>
</evidence>
<organism evidence="2 3">
    <name type="scientific">Anaerofilum hominis</name>
    <dbReference type="NCBI Taxonomy" id="2763016"/>
    <lineage>
        <taxon>Bacteria</taxon>
        <taxon>Bacillati</taxon>
        <taxon>Bacillota</taxon>
        <taxon>Clostridia</taxon>
        <taxon>Eubacteriales</taxon>
        <taxon>Oscillospiraceae</taxon>
        <taxon>Anaerofilum</taxon>
    </lineage>
</organism>
<feature type="transmembrane region" description="Helical" evidence="1">
    <location>
        <begin position="129"/>
        <end position="162"/>
    </location>
</feature>
<keyword evidence="1" id="KW-0812">Transmembrane</keyword>
<gene>
    <name evidence="2" type="ORF">H8S23_08065</name>
</gene>
<keyword evidence="1" id="KW-0472">Membrane</keyword>
<dbReference type="AlphaFoldDB" id="A0A923L115"/>
<protein>
    <submittedName>
        <fullName evidence="2">Small multi-drug export protein</fullName>
    </submittedName>
</protein>
<accession>A0A923L115</accession>
<name>A0A923L115_9FIRM</name>
<dbReference type="PANTHER" id="PTHR36007">
    <property type="entry name" value="TRANSPORT PROTEIN-RELATED"/>
    <property type="match status" value="1"/>
</dbReference>